<dbReference type="AlphaFoldDB" id="A0A915YUC1"/>
<dbReference type="OrthoDB" id="10529373at2759"/>
<keyword evidence="1" id="KW-1133">Transmembrane helix</keyword>
<accession>A0A915YUC1</accession>
<organism evidence="2 3">
    <name type="scientific">Rhizophagus irregularis</name>
    <dbReference type="NCBI Taxonomy" id="588596"/>
    <lineage>
        <taxon>Eukaryota</taxon>
        <taxon>Fungi</taxon>
        <taxon>Fungi incertae sedis</taxon>
        <taxon>Mucoromycota</taxon>
        <taxon>Glomeromycotina</taxon>
        <taxon>Glomeromycetes</taxon>
        <taxon>Glomerales</taxon>
        <taxon>Glomeraceae</taxon>
        <taxon>Rhizophagus</taxon>
    </lineage>
</organism>
<feature type="transmembrane region" description="Helical" evidence="1">
    <location>
        <begin position="7"/>
        <end position="27"/>
    </location>
</feature>
<sequence length="84" mass="9624">MYTLYSTASLATVKVTALIILMILQFFDHLASETIILRFFGHLNFGDIVVNLHIFRLLKSIQMDPLGYPDNLQSVTTDIQIVFY</sequence>
<keyword evidence="1" id="KW-0472">Membrane</keyword>
<gene>
    <name evidence="2" type="ORF">CHRIB12_LOCUS3059</name>
</gene>
<name>A0A915YUC1_9GLOM</name>
<dbReference type="Proteomes" id="UP000684084">
    <property type="component" value="Unassembled WGS sequence"/>
</dbReference>
<dbReference type="EMBL" id="CAGKOT010000004">
    <property type="protein sequence ID" value="CAB5332812.1"/>
    <property type="molecule type" value="Genomic_DNA"/>
</dbReference>
<reference evidence="2" key="1">
    <citation type="submission" date="2020-05" db="EMBL/GenBank/DDBJ databases">
        <authorList>
            <person name="Rincon C."/>
            <person name="Sanders R I."/>
            <person name="Robbins C."/>
            <person name="Chaturvedi A."/>
        </authorList>
    </citation>
    <scope>NUCLEOTIDE SEQUENCE</scope>
    <source>
        <strain evidence="2">CHB12</strain>
    </source>
</reference>
<feature type="transmembrane region" description="Helical" evidence="1">
    <location>
        <begin position="39"/>
        <end position="58"/>
    </location>
</feature>
<comment type="caution">
    <text evidence="2">The sequence shown here is derived from an EMBL/GenBank/DDBJ whole genome shotgun (WGS) entry which is preliminary data.</text>
</comment>
<evidence type="ECO:0000313" key="2">
    <source>
        <dbReference type="EMBL" id="CAB5332812.1"/>
    </source>
</evidence>
<evidence type="ECO:0000313" key="3">
    <source>
        <dbReference type="Proteomes" id="UP000684084"/>
    </source>
</evidence>
<protein>
    <submittedName>
        <fullName evidence="2">Uncharacterized protein</fullName>
    </submittedName>
</protein>
<proteinExistence type="predicted"/>
<keyword evidence="1" id="KW-0812">Transmembrane</keyword>
<evidence type="ECO:0000256" key="1">
    <source>
        <dbReference type="SAM" id="Phobius"/>
    </source>
</evidence>